<dbReference type="InterPro" id="IPR015915">
    <property type="entry name" value="Kelch-typ_b-propeller"/>
</dbReference>
<dbReference type="InterPro" id="IPR050354">
    <property type="entry name" value="F-box/kelch-repeat_ARATH"/>
</dbReference>
<accession>A0A1J3GZN7</accession>
<dbReference type="InterPro" id="IPR006652">
    <property type="entry name" value="Kelch_1"/>
</dbReference>
<reference evidence="1" key="1">
    <citation type="submission" date="2016-07" db="EMBL/GenBank/DDBJ databases">
        <title>De novo transcriptome assembly of four accessions of the metal hyperaccumulator plant Noccaea caerulescens.</title>
        <authorList>
            <person name="Blande D."/>
            <person name="Halimaa P."/>
            <person name="Tervahauta A.I."/>
            <person name="Aarts M.G."/>
            <person name="Karenlampi S.O."/>
        </authorList>
    </citation>
    <scope>NUCLEOTIDE SEQUENCE</scope>
</reference>
<dbReference type="PANTHER" id="PTHR24414">
    <property type="entry name" value="F-BOX/KELCH-REPEAT PROTEIN SKIP4"/>
    <property type="match status" value="1"/>
</dbReference>
<organism evidence="1">
    <name type="scientific">Noccaea caerulescens</name>
    <name type="common">Alpine penny-cress</name>
    <name type="synonym">Thlaspi caerulescens</name>
    <dbReference type="NCBI Taxonomy" id="107243"/>
    <lineage>
        <taxon>Eukaryota</taxon>
        <taxon>Viridiplantae</taxon>
        <taxon>Streptophyta</taxon>
        <taxon>Embryophyta</taxon>
        <taxon>Tracheophyta</taxon>
        <taxon>Spermatophyta</taxon>
        <taxon>Magnoliopsida</taxon>
        <taxon>eudicotyledons</taxon>
        <taxon>Gunneridae</taxon>
        <taxon>Pentapetalae</taxon>
        <taxon>rosids</taxon>
        <taxon>malvids</taxon>
        <taxon>Brassicales</taxon>
        <taxon>Brassicaceae</taxon>
        <taxon>Coluteocarpeae</taxon>
        <taxon>Noccaea</taxon>
    </lineage>
</organism>
<dbReference type="PANTHER" id="PTHR24414:SF184">
    <property type="entry name" value="GALACTOSE OXIDASE_KELCH REPEAT SUPERFAMILY PROTEIN"/>
    <property type="match status" value="1"/>
</dbReference>
<dbReference type="EMBL" id="GEVL01016973">
    <property type="protein sequence ID" value="JAU60368.1"/>
    <property type="molecule type" value="Transcribed_RNA"/>
</dbReference>
<proteinExistence type="predicted"/>
<gene>
    <name evidence="1" type="ORF">LE_TR16092_c0_g1_i1_g.51383</name>
</gene>
<evidence type="ECO:0000313" key="1">
    <source>
        <dbReference type="EMBL" id="JAU60368.1"/>
    </source>
</evidence>
<name>A0A1J3GZN7_NOCCA</name>
<dbReference type="SUPFAM" id="SSF117281">
    <property type="entry name" value="Kelch motif"/>
    <property type="match status" value="1"/>
</dbReference>
<sequence length="93" mass="10317">MKMARASASASFIDGKIYVFGGCGDDVADSSNWAEVFNLETDSWDFMFVVERRETNVYYGVDEDGESFSFTPSKRPLFVSSWDSETIGVSLGT</sequence>
<dbReference type="Pfam" id="PF01344">
    <property type="entry name" value="Kelch_1"/>
    <property type="match status" value="1"/>
</dbReference>
<dbReference type="Gene3D" id="2.120.10.80">
    <property type="entry name" value="Kelch-type beta propeller"/>
    <property type="match status" value="1"/>
</dbReference>
<protein>
    <submittedName>
        <fullName evidence="1">Putative F-box/kelch-repeat protein</fullName>
    </submittedName>
</protein>
<dbReference type="AlphaFoldDB" id="A0A1J3GZN7"/>